<reference evidence="1 2" key="1">
    <citation type="submission" date="2018-06" db="EMBL/GenBank/DDBJ databases">
        <title>Extensive metabolic versatility and redundancy in microbially diverse, dynamic hydrothermal sediments.</title>
        <authorList>
            <person name="Dombrowski N."/>
            <person name="Teske A."/>
            <person name="Baker B.J."/>
        </authorList>
    </citation>
    <scope>NUCLEOTIDE SEQUENCE [LARGE SCALE GENOMIC DNA]</scope>
    <source>
        <strain evidence="1">B66_G16</strain>
    </source>
</reference>
<comment type="caution">
    <text evidence="1">The sequence shown here is derived from an EMBL/GenBank/DDBJ whole genome shotgun (WGS) entry which is preliminary data.</text>
</comment>
<accession>A0A497EK74</accession>
<dbReference type="AlphaFoldDB" id="A0A497EK74"/>
<organism evidence="1 2">
    <name type="scientific">Thermoproteota archaeon</name>
    <dbReference type="NCBI Taxonomy" id="2056631"/>
    <lineage>
        <taxon>Archaea</taxon>
        <taxon>Thermoproteota</taxon>
    </lineage>
</organism>
<evidence type="ECO:0000313" key="1">
    <source>
        <dbReference type="EMBL" id="RLE47242.1"/>
    </source>
</evidence>
<dbReference type="Proteomes" id="UP000278475">
    <property type="component" value="Unassembled WGS sequence"/>
</dbReference>
<dbReference type="EMBL" id="QMQV01000141">
    <property type="protein sequence ID" value="RLE47242.1"/>
    <property type="molecule type" value="Genomic_DNA"/>
</dbReference>
<gene>
    <name evidence="1" type="ORF">DRJ31_09135</name>
</gene>
<proteinExistence type="predicted"/>
<protein>
    <submittedName>
        <fullName evidence="1">Uncharacterized protein</fullName>
    </submittedName>
</protein>
<evidence type="ECO:0000313" key="2">
    <source>
        <dbReference type="Proteomes" id="UP000278475"/>
    </source>
</evidence>
<sequence length="66" mass="7605">MYLDGEGVCKKLFKICGVSQNMVLITAPEKLKDCFPKVYISQDYPEEWLQALLNSYREEMQALVDA</sequence>
<name>A0A497EK74_9CREN</name>